<dbReference type="AlphaFoldDB" id="A0A2P6U212"/>
<name>A0A2P6U212_CHLSO</name>
<evidence type="ECO:0000313" key="2">
    <source>
        <dbReference type="EMBL" id="PRW60358.1"/>
    </source>
</evidence>
<dbReference type="EMBL" id="LHPG02000002">
    <property type="protein sequence ID" value="PRW60358.1"/>
    <property type="molecule type" value="Genomic_DNA"/>
</dbReference>
<gene>
    <name evidence="2" type="ORF">C2E21_0827</name>
</gene>
<evidence type="ECO:0000313" key="3">
    <source>
        <dbReference type="Proteomes" id="UP000239899"/>
    </source>
</evidence>
<organism evidence="2 3">
    <name type="scientific">Chlorella sorokiniana</name>
    <name type="common">Freshwater green alga</name>
    <dbReference type="NCBI Taxonomy" id="3076"/>
    <lineage>
        <taxon>Eukaryota</taxon>
        <taxon>Viridiplantae</taxon>
        <taxon>Chlorophyta</taxon>
        <taxon>core chlorophytes</taxon>
        <taxon>Trebouxiophyceae</taxon>
        <taxon>Chlorellales</taxon>
        <taxon>Chlorellaceae</taxon>
        <taxon>Chlorella clade</taxon>
        <taxon>Chlorella</taxon>
    </lineage>
</organism>
<proteinExistence type="predicted"/>
<feature type="region of interest" description="Disordered" evidence="1">
    <location>
        <begin position="1"/>
        <end position="24"/>
    </location>
</feature>
<sequence>MSADHSDQEAPASPDVQQGAARATPRGLEAYPSLQAAFAAAQPARRFGMQNHGTTVHPRVVVKTPTNKVPCDTALPRYQHDTDNALAVDVALLWRALDEATPEHASYTLEKCKFNHKVDYQGDAALVAKLRSLPDFPALRAFLTGVLEPPPPAMPQFGVKRKSVGGHWPDCKRLYKGQGDLFEKLLTPDNLKGFDGASRLCIPTAAMMAEPFEWVPADPSSREPPTLLLSCAELQVVDEDATLGRRTTDGYRMGRGTQGLLRKLKAKPNDIMQLRVTRKEGDTIWAELALKRHQRAVGDSDDDDSGSVAAAYGAAADAEAE</sequence>
<feature type="region of interest" description="Disordered" evidence="1">
    <location>
        <begin position="295"/>
        <end position="321"/>
    </location>
</feature>
<keyword evidence="3" id="KW-1185">Reference proteome</keyword>
<reference evidence="2 3" key="1">
    <citation type="journal article" date="2018" name="Plant J.">
        <title>Genome sequences of Chlorella sorokiniana UTEX 1602 and Micractinium conductrix SAG 241.80: implications to maltose excretion by a green alga.</title>
        <authorList>
            <person name="Arriola M.B."/>
            <person name="Velmurugan N."/>
            <person name="Zhang Y."/>
            <person name="Plunkett M.H."/>
            <person name="Hondzo H."/>
            <person name="Barney B.M."/>
        </authorList>
    </citation>
    <scope>NUCLEOTIDE SEQUENCE [LARGE SCALE GENOMIC DNA]</scope>
    <source>
        <strain evidence="3">UTEX 1602</strain>
    </source>
</reference>
<evidence type="ECO:0000256" key="1">
    <source>
        <dbReference type="SAM" id="MobiDB-lite"/>
    </source>
</evidence>
<accession>A0A2P6U212</accession>
<feature type="compositionally biased region" description="Low complexity" evidence="1">
    <location>
        <begin position="306"/>
        <end position="321"/>
    </location>
</feature>
<dbReference type="Proteomes" id="UP000239899">
    <property type="component" value="Unassembled WGS sequence"/>
</dbReference>
<protein>
    <submittedName>
        <fullName evidence="2">Uncharacterized protein</fullName>
    </submittedName>
</protein>
<comment type="caution">
    <text evidence="2">The sequence shown here is derived from an EMBL/GenBank/DDBJ whole genome shotgun (WGS) entry which is preliminary data.</text>
</comment>